<organism evidence="2 3">
    <name type="scientific">Aspergillus nanangensis</name>
    <dbReference type="NCBI Taxonomy" id="2582783"/>
    <lineage>
        <taxon>Eukaryota</taxon>
        <taxon>Fungi</taxon>
        <taxon>Dikarya</taxon>
        <taxon>Ascomycota</taxon>
        <taxon>Pezizomycotina</taxon>
        <taxon>Eurotiomycetes</taxon>
        <taxon>Eurotiomycetidae</taxon>
        <taxon>Eurotiales</taxon>
        <taxon>Aspergillaceae</taxon>
        <taxon>Aspergillus</taxon>
        <taxon>Aspergillus subgen. Circumdati</taxon>
    </lineage>
</organism>
<reference evidence="2" key="2">
    <citation type="submission" date="2020-02" db="EMBL/GenBank/DDBJ databases">
        <authorList>
            <person name="Gilchrist C.L.M."/>
            <person name="Chooi Y.-H."/>
        </authorList>
    </citation>
    <scope>NUCLEOTIDE SEQUENCE</scope>
    <source>
        <strain evidence="2">MST-FP2251</strain>
    </source>
</reference>
<feature type="region of interest" description="Disordered" evidence="1">
    <location>
        <begin position="76"/>
        <end position="151"/>
    </location>
</feature>
<proteinExistence type="predicted"/>
<name>A0AAD4GNZ4_ASPNN</name>
<dbReference type="AlphaFoldDB" id="A0AAD4GNZ4"/>
<accession>A0AAD4GNZ4</accession>
<protein>
    <submittedName>
        <fullName evidence="2">Uncharacterized protein</fullName>
    </submittedName>
</protein>
<reference evidence="2" key="1">
    <citation type="journal article" date="2019" name="Beilstein J. Org. Chem.">
        <title>Nanangenines: drimane sesquiterpenoids as the dominant metabolite cohort of a novel Australian fungus, Aspergillus nanangensis.</title>
        <authorList>
            <person name="Lacey H.J."/>
            <person name="Gilchrist C.L.M."/>
            <person name="Crombie A."/>
            <person name="Kalaitzis J.A."/>
            <person name="Vuong D."/>
            <person name="Rutledge P.J."/>
            <person name="Turner P."/>
            <person name="Pitt J.I."/>
            <person name="Lacey E."/>
            <person name="Chooi Y.H."/>
            <person name="Piggott A.M."/>
        </authorList>
    </citation>
    <scope>NUCLEOTIDE SEQUENCE</scope>
    <source>
        <strain evidence="2">MST-FP2251</strain>
    </source>
</reference>
<feature type="region of interest" description="Disordered" evidence="1">
    <location>
        <begin position="1"/>
        <end position="62"/>
    </location>
</feature>
<sequence length="439" mass="47650">MDYRSDRLSTPADAFRPSASSTSTRQQRWSQLTPSSSCPAVDTAAGPSHLPNPRHYGGSTTALDDSARAHRTTALRQLNGNAKPLTWKNRQPKNPTDNRSSTLASQPVLVRSYSGGPDETSEPSKMPSRRSFLFIGSSSSSPRRTEPELPSEQDFSIDAILRAIEPNIRGTLDSIGEICGRSKLSLANEYGSHIAPLGEIRAPPGGLVTVEETSPDHEQPTSNNVAIYDDENSVADGPEYTSFPLYGYVEARQAAIHHGGYQSMMAFSVGDGTSVQAQPPDTPRSYVFNDNIPTTLDPAYNMGPPHPITREFASQPQLSGRDLLARSPQSRAGDQIRTISTPPLVSEVLLDAQADGLQDCLPGPHHVSRMGSLNYDSAQNPWTPSSTRPDSSVLTDVQALFGWLGNSTQDGEDCNRSDETAEARLRATLQHQRERESVN</sequence>
<keyword evidence="3" id="KW-1185">Reference proteome</keyword>
<dbReference type="Proteomes" id="UP001194746">
    <property type="component" value="Unassembled WGS sequence"/>
</dbReference>
<dbReference type="EMBL" id="VCAU01000140">
    <property type="protein sequence ID" value="KAF9883947.1"/>
    <property type="molecule type" value="Genomic_DNA"/>
</dbReference>
<evidence type="ECO:0000256" key="1">
    <source>
        <dbReference type="SAM" id="MobiDB-lite"/>
    </source>
</evidence>
<feature type="compositionally biased region" description="Polar residues" evidence="1">
    <location>
        <begin position="88"/>
        <end position="105"/>
    </location>
</feature>
<evidence type="ECO:0000313" key="2">
    <source>
        <dbReference type="EMBL" id="KAF9883947.1"/>
    </source>
</evidence>
<feature type="compositionally biased region" description="Low complexity" evidence="1">
    <location>
        <begin position="129"/>
        <end position="151"/>
    </location>
</feature>
<comment type="caution">
    <text evidence="2">The sequence shown here is derived from an EMBL/GenBank/DDBJ whole genome shotgun (WGS) entry which is preliminary data.</text>
</comment>
<gene>
    <name evidence="2" type="ORF">FE257_002629</name>
</gene>
<evidence type="ECO:0000313" key="3">
    <source>
        <dbReference type="Proteomes" id="UP001194746"/>
    </source>
</evidence>
<feature type="compositionally biased region" description="Low complexity" evidence="1">
    <location>
        <begin position="16"/>
        <end position="33"/>
    </location>
</feature>